<dbReference type="SMART" id="SM00174">
    <property type="entry name" value="RHO"/>
    <property type="match status" value="1"/>
</dbReference>
<dbReference type="InterPro" id="IPR005225">
    <property type="entry name" value="Small_GTP-bd"/>
</dbReference>
<dbReference type="Proteomes" id="UP000005627">
    <property type="component" value="Chromosome 4"/>
</dbReference>
<keyword evidence="4" id="KW-1185">Reference proteome</keyword>
<keyword evidence="2" id="KW-0342">GTP-binding</keyword>
<evidence type="ECO:0000256" key="1">
    <source>
        <dbReference type="ARBA" id="ARBA00022741"/>
    </source>
</evidence>
<dbReference type="InterPro" id="IPR027417">
    <property type="entry name" value="P-loop_NTPase"/>
</dbReference>
<dbReference type="SMART" id="SM00173">
    <property type="entry name" value="RAS"/>
    <property type="match status" value="1"/>
</dbReference>
<dbReference type="FunCoup" id="G8ZT46">
    <property type="interactions" value="162"/>
</dbReference>
<dbReference type="InParanoid" id="G8ZT46"/>
<dbReference type="GeneID" id="11502225"/>
<accession>G8ZT46</accession>
<dbReference type="RefSeq" id="XP_003681001.1">
    <property type="nucleotide sequence ID" value="XM_003680953.1"/>
</dbReference>
<dbReference type="GO" id="GO:0005525">
    <property type="term" value="F:GTP binding"/>
    <property type="evidence" value="ECO:0007669"/>
    <property type="project" value="UniProtKB-KW"/>
</dbReference>
<dbReference type="PRINTS" id="PR00449">
    <property type="entry name" value="RASTRNSFRMNG"/>
</dbReference>
<evidence type="ECO:0000256" key="2">
    <source>
        <dbReference type="ARBA" id="ARBA00023134"/>
    </source>
</evidence>
<dbReference type="SMART" id="SM00175">
    <property type="entry name" value="RAB"/>
    <property type="match status" value="1"/>
</dbReference>
<organism evidence="3 4">
    <name type="scientific">Torulaspora delbrueckii</name>
    <name type="common">Yeast</name>
    <name type="synonym">Candida colliculosa</name>
    <dbReference type="NCBI Taxonomy" id="4950"/>
    <lineage>
        <taxon>Eukaryota</taxon>
        <taxon>Fungi</taxon>
        <taxon>Dikarya</taxon>
        <taxon>Ascomycota</taxon>
        <taxon>Saccharomycotina</taxon>
        <taxon>Saccharomycetes</taxon>
        <taxon>Saccharomycetales</taxon>
        <taxon>Saccharomycetaceae</taxon>
        <taxon>Torulaspora</taxon>
    </lineage>
</organism>
<name>G8ZT46_TORDE</name>
<evidence type="ECO:0000313" key="4">
    <source>
        <dbReference type="Proteomes" id="UP000005627"/>
    </source>
</evidence>
<dbReference type="InterPro" id="IPR001806">
    <property type="entry name" value="Small_GTPase"/>
</dbReference>
<gene>
    <name evidence="3" type="primary">TDEL0D02060</name>
    <name evidence="3" type="ORF">TDEL_0D02060</name>
</gene>
<evidence type="ECO:0000313" key="3">
    <source>
        <dbReference type="EMBL" id="CCE91790.1"/>
    </source>
</evidence>
<dbReference type="eggNOG" id="KOG0092">
    <property type="taxonomic scope" value="Eukaryota"/>
</dbReference>
<reference evidence="3 4" key="1">
    <citation type="journal article" date="2011" name="Proc. Natl. Acad. Sci. U.S.A.">
        <title>Evolutionary erosion of yeast sex chromosomes by mating-type switching accidents.</title>
        <authorList>
            <person name="Gordon J.L."/>
            <person name="Armisen D."/>
            <person name="Proux-Wera E."/>
            <person name="Oheigeartaigh S.S."/>
            <person name="Byrne K.P."/>
            <person name="Wolfe K.H."/>
        </authorList>
    </citation>
    <scope>NUCLEOTIDE SEQUENCE [LARGE SCALE GENOMIC DNA]</scope>
    <source>
        <strain evidence="4">ATCC 10662 / CBS 1146 / NBRC 0425 / NCYC 2629 / NRRL Y-866</strain>
    </source>
</reference>
<dbReference type="Pfam" id="PF00071">
    <property type="entry name" value="Ras"/>
    <property type="match status" value="1"/>
</dbReference>
<dbReference type="AlphaFoldDB" id="G8ZT46"/>
<dbReference type="GO" id="GO:0003924">
    <property type="term" value="F:GTPase activity"/>
    <property type="evidence" value="ECO:0007669"/>
    <property type="project" value="InterPro"/>
</dbReference>
<sequence length="202" mass="22408">MSSSIADVYVSDLKLVLLGESSVGKSSIVMRYVTGSFQKTNATIGAAFTTRTFEVPQCDGSIKRINLEIWDTAGQERYRSLAPMYFRNTDIALVVFDVTKPESLRKAQSWIEELNSYVEEDRRDDLRIKVIGNKKDLEHDPVGTIEGLPLFTVSAKTGEGIDELFESLVNDIPPGKFKKLDVSKHNAALELDKGPKARSGCC</sequence>
<protein>
    <submittedName>
        <fullName evidence="3">Uncharacterized protein</fullName>
    </submittedName>
</protein>
<dbReference type="SMART" id="SM00177">
    <property type="entry name" value="ARF"/>
    <property type="match status" value="1"/>
</dbReference>
<dbReference type="HOGENOM" id="CLU_041217_10_2_1"/>
<dbReference type="PROSITE" id="PS51421">
    <property type="entry name" value="RAS"/>
    <property type="match status" value="1"/>
</dbReference>
<dbReference type="SUPFAM" id="SSF52540">
    <property type="entry name" value="P-loop containing nucleoside triphosphate hydrolases"/>
    <property type="match status" value="1"/>
</dbReference>
<dbReference type="Gene3D" id="3.40.50.300">
    <property type="entry name" value="P-loop containing nucleotide triphosphate hydrolases"/>
    <property type="match status" value="1"/>
</dbReference>
<dbReference type="PANTHER" id="PTHR24073">
    <property type="entry name" value="DRAB5-RELATED"/>
    <property type="match status" value="1"/>
</dbReference>
<dbReference type="KEGG" id="tdl:TDEL_0D02060"/>
<proteinExistence type="predicted"/>
<dbReference type="FunFam" id="3.40.50.300:FF:000808">
    <property type="entry name" value="Small GTP-binding protein, putative"/>
    <property type="match status" value="1"/>
</dbReference>
<dbReference type="STRING" id="1076872.G8ZT46"/>
<dbReference type="PROSITE" id="PS51419">
    <property type="entry name" value="RAB"/>
    <property type="match status" value="1"/>
</dbReference>
<keyword evidence="1" id="KW-0547">Nucleotide-binding</keyword>
<dbReference type="CDD" id="cd00154">
    <property type="entry name" value="Rab"/>
    <property type="match status" value="1"/>
</dbReference>
<dbReference type="EMBL" id="HE616745">
    <property type="protein sequence ID" value="CCE91790.1"/>
    <property type="molecule type" value="Genomic_DNA"/>
</dbReference>
<dbReference type="NCBIfam" id="TIGR00231">
    <property type="entry name" value="small_GTP"/>
    <property type="match status" value="1"/>
</dbReference>
<dbReference type="PROSITE" id="PS51417">
    <property type="entry name" value="ARF"/>
    <property type="match status" value="1"/>
</dbReference>
<dbReference type="OrthoDB" id="63533at2759"/>